<dbReference type="EMBL" id="JAHMHR010000001">
    <property type="protein sequence ID" value="KAK1701050.1"/>
    <property type="molecule type" value="Genomic_DNA"/>
</dbReference>
<dbReference type="AlphaFoldDB" id="A0AAJ0B241"/>
<dbReference type="Proteomes" id="UP001224890">
    <property type="component" value="Unassembled WGS sequence"/>
</dbReference>
<evidence type="ECO:0000256" key="1">
    <source>
        <dbReference type="SAM" id="MobiDB-lite"/>
    </source>
</evidence>
<proteinExistence type="predicted"/>
<name>A0AAJ0B241_9PEZI</name>
<sequence>MYPEYLLPSLTSPRGQPMEPSCTLTGIFAAFLALSYSPSNPNPRLSFVGTLPNYVSHPPRYCGRVDGETSLDFAALQRVRRVIQRNHRHGLSSLGIAYCPPGGNPVTPLPMSRLGPPRSHSHSSAASATSSSLHSTIFLDSSRGPPTHRHDHSIPSGTSAWDRQLRRLSVTPPHGTASALGSGTQLASRQYYGLPAPWPPFLLHRPSTDTYLSRFVHHIEISPASLTFSLSILESPTVLTPSAPDQESSAAPCWPSALGFADISPAIHKTALNPISFTNRHPDFHSRVNLRSPATPRDCGLYASLAFRGLLANVRYRAFRGNEETSIMPTALIQSPYRSGQSPGLRHDLALPYNLPYLVGLRAPGSLVAHLRRSIGHKQAAAVVSCSVFLTIPPWRSKCGCQRERKVALTGLRTFEGR</sequence>
<organism evidence="2 3">
    <name type="scientific">Colletotrichum godetiae</name>
    <dbReference type="NCBI Taxonomy" id="1209918"/>
    <lineage>
        <taxon>Eukaryota</taxon>
        <taxon>Fungi</taxon>
        <taxon>Dikarya</taxon>
        <taxon>Ascomycota</taxon>
        <taxon>Pezizomycotina</taxon>
        <taxon>Sordariomycetes</taxon>
        <taxon>Hypocreomycetidae</taxon>
        <taxon>Glomerellales</taxon>
        <taxon>Glomerellaceae</taxon>
        <taxon>Colletotrichum</taxon>
        <taxon>Colletotrichum acutatum species complex</taxon>
    </lineage>
</organism>
<accession>A0AAJ0B241</accession>
<comment type="caution">
    <text evidence="2">The sequence shown here is derived from an EMBL/GenBank/DDBJ whole genome shotgun (WGS) entry which is preliminary data.</text>
</comment>
<dbReference type="RefSeq" id="XP_060436805.1">
    <property type="nucleotide sequence ID" value="XM_060571456.1"/>
</dbReference>
<gene>
    <name evidence="2" type="ORF">BDP55DRAFT_625304</name>
</gene>
<dbReference type="GeneID" id="85455982"/>
<evidence type="ECO:0000313" key="3">
    <source>
        <dbReference type="Proteomes" id="UP001224890"/>
    </source>
</evidence>
<protein>
    <submittedName>
        <fullName evidence="2">Uncharacterized protein</fullName>
    </submittedName>
</protein>
<keyword evidence="3" id="KW-1185">Reference proteome</keyword>
<reference evidence="2" key="1">
    <citation type="submission" date="2021-06" db="EMBL/GenBank/DDBJ databases">
        <title>Comparative genomics, transcriptomics and evolutionary studies reveal genomic signatures of adaptation to plant cell wall in hemibiotrophic fungi.</title>
        <authorList>
            <consortium name="DOE Joint Genome Institute"/>
            <person name="Baroncelli R."/>
            <person name="Diaz J.F."/>
            <person name="Benocci T."/>
            <person name="Peng M."/>
            <person name="Battaglia E."/>
            <person name="Haridas S."/>
            <person name="Andreopoulos W."/>
            <person name="Labutti K."/>
            <person name="Pangilinan J."/>
            <person name="Floch G.L."/>
            <person name="Makela M.R."/>
            <person name="Henrissat B."/>
            <person name="Grigoriev I.V."/>
            <person name="Crouch J.A."/>
            <person name="De Vries R.P."/>
            <person name="Sukno S.A."/>
            <person name="Thon M.R."/>
        </authorList>
    </citation>
    <scope>NUCLEOTIDE SEQUENCE</scope>
    <source>
        <strain evidence="2">CBS 193.32</strain>
    </source>
</reference>
<evidence type="ECO:0000313" key="2">
    <source>
        <dbReference type="EMBL" id="KAK1701050.1"/>
    </source>
</evidence>
<feature type="region of interest" description="Disordered" evidence="1">
    <location>
        <begin position="109"/>
        <end position="160"/>
    </location>
</feature>
<feature type="compositionally biased region" description="Low complexity" evidence="1">
    <location>
        <begin position="122"/>
        <end position="136"/>
    </location>
</feature>